<accession>K1WNT1</accession>
<dbReference type="Proteomes" id="UP000006753">
    <property type="component" value="Unassembled WGS sequence"/>
</dbReference>
<dbReference type="HOGENOM" id="CLU_035511_0_0_1"/>
<evidence type="ECO:0000256" key="2">
    <source>
        <dbReference type="SAM" id="Phobius"/>
    </source>
</evidence>
<dbReference type="GeneID" id="18758512"/>
<feature type="compositionally biased region" description="Low complexity" evidence="1">
    <location>
        <begin position="1"/>
        <end position="17"/>
    </location>
</feature>
<feature type="region of interest" description="Disordered" evidence="1">
    <location>
        <begin position="1"/>
        <end position="36"/>
    </location>
</feature>
<name>K1WNT1_MARBU</name>
<reference evidence="3 4" key="1">
    <citation type="journal article" date="2012" name="BMC Genomics">
        <title>Sequencing the genome of Marssonina brunnea reveals fungus-poplar co-evolution.</title>
        <authorList>
            <person name="Zhu S."/>
            <person name="Cao Y.-Z."/>
            <person name="Jiang C."/>
            <person name="Tan B.-Y."/>
            <person name="Wang Z."/>
            <person name="Feng S."/>
            <person name="Zhang L."/>
            <person name="Su X.-H."/>
            <person name="Brejova B."/>
            <person name="Vinar T."/>
            <person name="Xu M."/>
            <person name="Wang M.-X."/>
            <person name="Zhang S.-G."/>
            <person name="Huang M.-R."/>
            <person name="Wu R."/>
            <person name="Zhou Y."/>
        </authorList>
    </citation>
    <scope>NUCLEOTIDE SEQUENCE [LARGE SCALE GENOMIC DNA]</scope>
    <source>
        <strain evidence="3 4">MB_m1</strain>
    </source>
</reference>
<dbReference type="PANTHER" id="PTHR13132:SF29">
    <property type="entry name" value="ALPHA-(1,6)-FUCOSYLTRANSFERASE"/>
    <property type="match status" value="1"/>
</dbReference>
<keyword evidence="2" id="KW-0812">Transmembrane</keyword>
<gene>
    <name evidence="3" type="ORF">MBM_02577</name>
</gene>
<keyword evidence="2" id="KW-0472">Membrane</keyword>
<keyword evidence="2" id="KW-1133">Transmembrane helix</keyword>
<evidence type="ECO:0000313" key="4">
    <source>
        <dbReference type="Proteomes" id="UP000006753"/>
    </source>
</evidence>
<keyword evidence="4" id="KW-1185">Reference proteome</keyword>
<evidence type="ECO:0000256" key="1">
    <source>
        <dbReference type="SAM" id="MobiDB-lite"/>
    </source>
</evidence>
<evidence type="ECO:0000313" key="3">
    <source>
        <dbReference type="EMBL" id="EKD19340.1"/>
    </source>
</evidence>
<dbReference type="KEGG" id="mbe:MBM_02577"/>
<dbReference type="AlphaFoldDB" id="K1WNT1"/>
<dbReference type="RefSeq" id="XP_007290466.1">
    <property type="nucleotide sequence ID" value="XM_007290404.1"/>
</dbReference>
<proteinExistence type="predicted"/>
<protein>
    <submittedName>
        <fullName evidence="3">Uncharacterized protein</fullName>
    </submittedName>
</protein>
<dbReference type="InParanoid" id="K1WNT1"/>
<dbReference type="OrthoDB" id="2392789at2759"/>
<feature type="transmembrane region" description="Helical" evidence="2">
    <location>
        <begin position="68"/>
        <end position="86"/>
    </location>
</feature>
<dbReference type="GO" id="GO:0046921">
    <property type="term" value="F:alpha-(1-&gt;6)-fucosyltransferase activity"/>
    <property type="evidence" value="ECO:0007669"/>
    <property type="project" value="TreeGrafter"/>
</dbReference>
<dbReference type="PANTHER" id="PTHR13132">
    <property type="entry name" value="ALPHA- 1,6 -FUCOSYLTRANSFERASE"/>
    <property type="match status" value="1"/>
</dbReference>
<sequence>MIISSRKSPRLSLRPGSFNSLDRGPKSSTSSRFNFNHLMVSPPPSPGLPALVPRHGKKPTPTRAPRRYMRVFCWMVGVVLILYYGSMRLQLESYRNPVGWAAYSGVEYEMVEESVLPDYPTPVVVTDQRGKVKWTVSIPPDHEFPLEPKQYAEICQQNTEVASRVSDLHAHLNRQHFRQGYYHVDKNFMDVAEAEAYGLLPGLKAKTTMKEDGSLVGINQDGLIDSGVCEKTLTFLMETSDASLGKTLMMIWTAYGLAQKERRQFFVDDSRWAYGKYTDYFKPPPIPACRPPPRHEMLPCPHQARHLVVSAATAAYTFGSSFKDEFENSKKMEVDRQKALFALARAGYQALFHLNHVDQKYVDERATALLEKTIRPPPEDENGMIIGVHVRHGDRHPFEYQYKDSYIPLDVYGKISRELVDSALRDSGKDGEKNQMAERHTIFVLASDDPDVYDSEEFSHAERAQELIRLASKKSSESAQQPASAIRKWVDENVGWEGGFFAGMFWSLGKPTSVPVTAIETPTTKLPPTDEALRLRQLVGRAYLLDIAVLGTASDRIICTVSSVGCKMLAVMMGWENAMEKKKWVNIDGDFSWTGVDW</sequence>
<dbReference type="EMBL" id="JH921431">
    <property type="protein sequence ID" value="EKD19340.1"/>
    <property type="molecule type" value="Genomic_DNA"/>
</dbReference>
<dbReference type="OMA" id="HEMLPCP"/>
<dbReference type="eggNOG" id="ENOG502S04M">
    <property type="taxonomic scope" value="Eukaryota"/>
</dbReference>
<organism evidence="3 4">
    <name type="scientific">Marssonina brunnea f. sp. multigermtubi (strain MB_m1)</name>
    <name type="common">Marssonina leaf spot fungus</name>
    <dbReference type="NCBI Taxonomy" id="1072389"/>
    <lineage>
        <taxon>Eukaryota</taxon>
        <taxon>Fungi</taxon>
        <taxon>Dikarya</taxon>
        <taxon>Ascomycota</taxon>
        <taxon>Pezizomycotina</taxon>
        <taxon>Leotiomycetes</taxon>
        <taxon>Helotiales</taxon>
        <taxon>Drepanopezizaceae</taxon>
        <taxon>Drepanopeziza</taxon>
    </lineage>
</organism>
<dbReference type="GO" id="GO:0006487">
    <property type="term" value="P:protein N-linked glycosylation"/>
    <property type="evidence" value="ECO:0007669"/>
    <property type="project" value="TreeGrafter"/>
</dbReference>